<evidence type="ECO:0000313" key="3">
    <source>
        <dbReference type="Proteomes" id="UP000712600"/>
    </source>
</evidence>
<name>A0A8S9RBV7_BRACR</name>
<accession>A0A8S9RBV7</accession>
<feature type="region of interest" description="Disordered" evidence="1">
    <location>
        <begin position="35"/>
        <end position="54"/>
    </location>
</feature>
<dbReference type="AlphaFoldDB" id="A0A8S9RBV7"/>
<evidence type="ECO:0000256" key="1">
    <source>
        <dbReference type="SAM" id="MobiDB-lite"/>
    </source>
</evidence>
<dbReference type="Proteomes" id="UP000712600">
    <property type="component" value="Unassembled WGS sequence"/>
</dbReference>
<organism evidence="2 3">
    <name type="scientific">Brassica cretica</name>
    <name type="common">Mustard</name>
    <dbReference type="NCBI Taxonomy" id="69181"/>
    <lineage>
        <taxon>Eukaryota</taxon>
        <taxon>Viridiplantae</taxon>
        <taxon>Streptophyta</taxon>
        <taxon>Embryophyta</taxon>
        <taxon>Tracheophyta</taxon>
        <taxon>Spermatophyta</taxon>
        <taxon>Magnoliopsida</taxon>
        <taxon>eudicotyledons</taxon>
        <taxon>Gunneridae</taxon>
        <taxon>Pentapetalae</taxon>
        <taxon>rosids</taxon>
        <taxon>malvids</taxon>
        <taxon>Brassicales</taxon>
        <taxon>Brassicaceae</taxon>
        <taxon>Brassiceae</taxon>
        <taxon>Brassica</taxon>
    </lineage>
</organism>
<proteinExistence type="predicted"/>
<reference evidence="2" key="1">
    <citation type="submission" date="2019-12" db="EMBL/GenBank/DDBJ databases">
        <title>Genome sequencing and annotation of Brassica cretica.</title>
        <authorList>
            <person name="Studholme D.J."/>
            <person name="Sarris P."/>
        </authorList>
    </citation>
    <scope>NUCLEOTIDE SEQUENCE</scope>
    <source>
        <strain evidence="2">PFS-109/04</strain>
        <tissue evidence="2">Leaf</tissue>
    </source>
</reference>
<dbReference type="EMBL" id="QGKX02000095">
    <property type="protein sequence ID" value="KAF3570246.1"/>
    <property type="molecule type" value="Genomic_DNA"/>
</dbReference>
<feature type="region of interest" description="Disordered" evidence="1">
    <location>
        <begin position="76"/>
        <end position="108"/>
    </location>
</feature>
<feature type="compositionally biased region" description="Basic residues" evidence="1">
    <location>
        <begin position="80"/>
        <end position="91"/>
    </location>
</feature>
<sequence>MILDQMKEMFASAQKMSDEQGKFVASLVKQVETLTAKAKSKARSGPQEPAAADSISRLQAIGPHGQKRILHVRTLTKQSRQAHNRPRRTFHLPRGATKEAISSGSIWT</sequence>
<evidence type="ECO:0000313" key="2">
    <source>
        <dbReference type="EMBL" id="KAF3570246.1"/>
    </source>
</evidence>
<protein>
    <submittedName>
        <fullName evidence="2">Uncharacterized protein</fullName>
    </submittedName>
</protein>
<comment type="caution">
    <text evidence="2">The sequence shown here is derived from an EMBL/GenBank/DDBJ whole genome shotgun (WGS) entry which is preliminary data.</text>
</comment>
<gene>
    <name evidence="2" type="ORF">F2Q69_00059142</name>
</gene>